<evidence type="ECO:0000259" key="6">
    <source>
        <dbReference type="Pfam" id="PF02631"/>
    </source>
</evidence>
<comment type="subcellular location">
    <subcellularLocation>
        <location evidence="1 5">Cytoplasm</location>
    </subcellularLocation>
</comment>
<dbReference type="InterPro" id="IPR053926">
    <property type="entry name" value="RecX_HTH_1st"/>
</dbReference>
<dbReference type="Pfam" id="PF02631">
    <property type="entry name" value="RecX_HTH2"/>
    <property type="match status" value="1"/>
</dbReference>
<dbReference type="PANTHER" id="PTHR33602:SF1">
    <property type="entry name" value="REGULATORY PROTEIN RECX FAMILY PROTEIN"/>
    <property type="match status" value="1"/>
</dbReference>
<name>A0ABW0VW61_9BACL</name>
<dbReference type="Pfam" id="PF21981">
    <property type="entry name" value="RecX_HTH3"/>
    <property type="match status" value="1"/>
</dbReference>
<accession>A0ABW0VW61</accession>
<comment type="caution">
    <text evidence="9">The sequence shown here is derived from an EMBL/GenBank/DDBJ whole genome shotgun (WGS) entry which is preliminary data.</text>
</comment>
<evidence type="ECO:0000256" key="3">
    <source>
        <dbReference type="ARBA" id="ARBA00018111"/>
    </source>
</evidence>
<feature type="domain" description="RecX third three-helical" evidence="7">
    <location>
        <begin position="179"/>
        <end position="225"/>
    </location>
</feature>
<dbReference type="HAMAP" id="MF_01114">
    <property type="entry name" value="RecX"/>
    <property type="match status" value="1"/>
</dbReference>
<dbReference type="InterPro" id="IPR036388">
    <property type="entry name" value="WH-like_DNA-bd_sf"/>
</dbReference>
<dbReference type="InterPro" id="IPR053925">
    <property type="entry name" value="RecX_HTH_3rd"/>
</dbReference>
<proteinExistence type="inferred from homology"/>
<feature type="domain" description="RecX first three-helical" evidence="8">
    <location>
        <begin position="86"/>
        <end position="125"/>
    </location>
</feature>
<feature type="domain" description="RecX second three-helical" evidence="6">
    <location>
        <begin position="132"/>
        <end position="172"/>
    </location>
</feature>
<evidence type="ECO:0000256" key="1">
    <source>
        <dbReference type="ARBA" id="ARBA00004496"/>
    </source>
</evidence>
<comment type="function">
    <text evidence="5">Modulates RecA activity.</text>
</comment>
<dbReference type="InterPro" id="IPR003783">
    <property type="entry name" value="Regulatory_RecX"/>
</dbReference>
<evidence type="ECO:0000313" key="9">
    <source>
        <dbReference type="EMBL" id="MFC5648949.1"/>
    </source>
</evidence>
<dbReference type="InterPro" id="IPR053924">
    <property type="entry name" value="RecX_HTH_2nd"/>
</dbReference>
<protein>
    <recommendedName>
        <fullName evidence="3 5">Regulatory protein RecX</fullName>
    </recommendedName>
</protein>
<sequence length="243" mass="28187">MNVGNGGETGMYDEEEAQSAEGMLRITAVKQDRRAKQRYHIYISDHEEPFTSVHEDLLIKFRLFKDREIHPDELKQITEEDSRHRAYVLGLSYLGARPRTHKELLQYLARKGMDEETSEHAIARLKKEKLVDDTSYANRFAVERMSNQLKGRRLLRQELQMHGIDKSTAKQASDDLDKETEIEAAVRAANKKWPYIKGEPRERRHKLAGFLLRRGFPSDVVKHAINTVSQGMEDDEEGHMLDN</sequence>
<keyword evidence="4 5" id="KW-0963">Cytoplasm</keyword>
<reference evidence="10" key="1">
    <citation type="journal article" date="2019" name="Int. J. Syst. Evol. Microbiol.">
        <title>The Global Catalogue of Microorganisms (GCM) 10K type strain sequencing project: providing services to taxonomists for standard genome sequencing and annotation.</title>
        <authorList>
            <consortium name="The Broad Institute Genomics Platform"/>
            <consortium name="The Broad Institute Genome Sequencing Center for Infectious Disease"/>
            <person name="Wu L."/>
            <person name="Ma J."/>
        </authorList>
    </citation>
    <scope>NUCLEOTIDE SEQUENCE [LARGE SCALE GENOMIC DNA]</scope>
    <source>
        <strain evidence="10">CGMCC 1.3240</strain>
    </source>
</reference>
<evidence type="ECO:0000313" key="10">
    <source>
        <dbReference type="Proteomes" id="UP001596047"/>
    </source>
</evidence>
<dbReference type="RefSeq" id="WP_379187439.1">
    <property type="nucleotide sequence ID" value="NZ_JBHSOW010000028.1"/>
</dbReference>
<dbReference type="PANTHER" id="PTHR33602">
    <property type="entry name" value="REGULATORY PROTEIN RECX FAMILY PROTEIN"/>
    <property type="match status" value="1"/>
</dbReference>
<evidence type="ECO:0000256" key="5">
    <source>
        <dbReference type="HAMAP-Rule" id="MF_01114"/>
    </source>
</evidence>
<dbReference type="Gene3D" id="1.10.10.10">
    <property type="entry name" value="Winged helix-like DNA-binding domain superfamily/Winged helix DNA-binding domain"/>
    <property type="match status" value="3"/>
</dbReference>
<organism evidence="9 10">
    <name type="scientific">Paenibacillus solisilvae</name>
    <dbReference type="NCBI Taxonomy" id="2486751"/>
    <lineage>
        <taxon>Bacteria</taxon>
        <taxon>Bacillati</taxon>
        <taxon>Bacillota</taxon>
        <taxon>Bacilli</taxon>
        <taxon>Bacillales</taxon>
        <taxon>Paenibacillaceae</taxon>
        <taxon>Paenibacillus</taxon>
    </lineage>
</organism>
<comment type="similarity">
    <text evidence="2 5">Belongs to the RecX family.</text>
</comment>
<evidence type="ECO:0000259" key="8">
    <source>
        <dbReference type="Pfam" id="PF21982"/>
    </source>
</evidence>
<keyword evidence="10" id="KW-1185">Reference proteome</keyword>
<gene>
    <name evidence="5" type="primary">recX</name>
    <name evidence="9" type="ORF">ACFPYJ_07365</name>
</gene>
<dbReference type="Proteomes" id="UP001596047">
    <property type="component" value="Unassembled WGS sequence"/>
</dbReference>
<evidence type="ECO:0000256" key="4">
    <source>
        <dbReference type="ARBA" id="ARBA00022490"/>
    </source>
</evidence>
<evidence type="ECO:0000256" key="2">
    <source>
        <dbReference type="ARBA" id="ARBA00009695"/>
    </source>
</evidence>
<evidence type="ECO:0000259" key="7">
    <source>
        <dbReference type="Pfam" id="PF21981"/>
    </source>
</evidence>
<dbReference type="EMBL" id="JBHSOW010000028">
    <property type="protein sequence ID" value="MFC5648949.1"/>
    <property type="molecule type" value="Genomic_DNA"/>
</dbReference>
<dbReference type="Pfam" id="PF21982">
    <property type="entry name" value="RecX_HTH1"/>
    <property type="match status" value="1"/>
</dbReference>